<dbReference type="Proteomes" id="UP001314170">
    <property type="component" value="Unassembled WGS sequence"/>
</dbReference>
<dbReference type="EMBL" id="CAWUPB010000857">
    <property type="protein sequence ID" value="CAK7327496.1"/>
    <property type="molecule type" value="Genomic_DNA"/>
</dbReference>
<feature type="non-terminal residue" evidence="1">
    <location>
        <position position="90"/>
    </location>
</feature>
<sequence>MKLKFIDCSSLNEIFLLQVSSDEVKLTSFSDEALLQLARIDPNTTQLARDDGLIETTKSATHLKPISIKIKPMRLKSKIKPISLQVHKVA</sequence>
<comment type="caution">
    <text evidence="1">The sequence shown here is derived from an EMBL/GenBank/DDBJ whole genome shotgun (WGS) entry which is preliminary data.</text>
</comment>
<keyword evidence="2" id="KW-1185">Reference proteome</keyword>
<name>A0AAV1R199_9ROSI</name>
<evidence type="ECO:0000313" key="2">
    <source>
        <dbReference type="Proteomes" id="UP001314170"/>
    </source>
</evidence>
<gene>
    <name evidence="1" type="ORF">DCAF_LOCUS5208</name>
</gene>
<reference evidence="1 2" key="1">
    <citation type="submission" date="2024-01" db="EMBL/GenBank/DDBJ databases">
        <authorList>
            <person name="Waweru B."/>
        </authorList>
    </citation>
    <scope>NUCLEOTIDE SEQUENCE [LARGE SCALE GENOMIC DNA]</scope>
</reference>
<protein>
    <submittedName>
        <fullName evidence="1">Uncharacterized protein</fullName>
    </submittedName>
</protein>
<evidence type="ECO:0000313" key="1">
    <source>
        <dbReference type="EMBL" id="CAK7327496.1"/>
    </source>
</evidence>
<organism evidence="1 2">
    <name type="scientific">Dovyalis caffra</name>
    <dbReference type="NCBI Taxonomy" id="77055"/>
    <lineage>
        <taxon>Eukaryota</taxon>
        <taxon>Viridiplantae</taxon>
        <taxon>Streptophyta</taxon>
        <taxon>Embryophyta</taxon>
        <taxon>Tracheophyta</taxon>
        <taxon>Spermatophyta</taxon>
        <taxon>Magnoliopsida</taxon>
        <taxon>eudicotyledons</taxon>
        <taxon>Gunneridae</taxon>
        <taxon>Pentapetalae</taxon>
        <taxon>rosids</taxon>
        <taxon>fabids</taxon>
        <taxon>Malpighiales</taxon>
        <taxon>Salicaceae</taxon>
        <taxon>Flacourtieae</taxon>
        <taxon>Dovyalis</taxon>
    </lineage>
</organism>
<dbReference type="AlphaFoldDB" id="A0AAV1R199"/>
<proteinExistence type="predicted"/>
<accession>A0AAV1R199</accession>